<protein>
    <submittedName>
        <fullName evidence="1">Uncharacterized protein</fullName>
    </submittedName>
</protein>
<dbReference type="eggNOG" id="ENOG50349RG">
    <property type="taxonomic scope" value="Bacteria"/>
</dbReference>
<name>D5CUF5_SIDLE</name>
<organism evidence="1 2">
    <name type="scientific">Sideroxydans lithotrophicus (strain ES-1)</name>
    <dbReference type="NCBI Taxonomy" id="580332"/>
    <lineage>
        <taxon>Bacteria</taxon>
        <taxon>Pseudomonadati</taxon>
        <taxon>Pseudomonadota</taxon>
        <taxon>Betaproteobacteria</taxon>
        <taxon>Nitrosomonadales</taxon>
        <taxon>Gallionellaceae</taxon>
        <taxon>Sideroxydans</taxon>
    </lineage>
</organism>
<dbReference type="Proteomes" id="UP000001625">
    <property type="component" value="Chromosome"/>
</dbReference>
<gene>
    <name evidence="1" type="ordered locus">Slit_0248</name>
</gene>
<dbReference type="AlphaFoldDB" id="D5CUF5"/>
<dbReference type="KEGG" id="slt:Slit_0248"/>
<dbReference type="STRING" id="580332.Slit_0248"/>
<reference evidence="1 2" key="1">
    <citation type="submission" date="2010-03" db="EMBL/GenBank/DDBJ databases">
        <title>Complete sequence of Sideroxydans lithotrophicus ES-1.</title>
        <authorList>
            <consortium name="US DOE Joint Genome Institute"/>
            <person name="Lucas S."/>
            <person name="Copeland A."/>
            <person name="Lapidus A."/>
            <person name="Cheng J.-F."/>
            <person name="Bruce D."/>
            <person name="Goodwin L."/>
            <person name="Pitluck S."/>
            <person name="Munk A.C."/>
            <person name="Detter J.C."/>
            <person name="Han C."/>
            <person name="Tapia R."/>
            <person name="Larimer F."/>
            <person name="Land M."/>
            <person name="Hauser L."/>
            <person name="Kyrpides N."/>
            <person name="Ivanova N."/>
            <person name="Emerson D."/>
            <person name="Woyke T."/>
        </authorList>
    </citation>
    <scope>NUCLEOTIDE SEQUENCE [LARGE SCALE GENOMIC DNA]</scope>
    <source>
        <strain evidence="1 2">ES-1</strain>
    </source>
</reference>
<dbReference type="HOGENOM" id="CLU_1721109_0_0_4"/>
<dbReference type="EMBL" id="CP001965">
    <property type="protein sequence ID" value="ADE10490.1"/>
    <property type="molecule type" value="Genomic_DNA"/>
</dbReference>
<sequence length="152" mass="17480">MVKLGIIINGDKPSGRLTKFFTGCAAYHVVWVDEEGGRMYDMNLLRRRRKWPYYPQDQVALFDAPGKVTVEYLEEKLTSDENVYGFVDYLLFSLRWLYHLVGKSTRNAGGKICSETINDDIWECGGETPWKPGDAPPSPCDLLRWLMGWHSI</sequence>
<dbReference type="OrthoDB" id="9181382at2"/>
<evidence type="ECO:0000313" key="2">
    <source>
        <dbReference type="Proteomes" id="UP000001625"/>
    </source>
</evidence>
<dbReference type="RefSeq" id="WP_013028389.1">
    <property type="nucleotide sequence ID" value="NC_013959.1"/>
</dbReference>
<keyword evidence="2" id="KW-1185">Reference proteome</keyword>
<proteinExistence type="predicted"/>
<accession>D5CUF5</accession>
<evidence type="ECO:0000313" key="1">
    <source>
        <dbReference type="EMBL" id="ADE10490.1"/>
    </source>
</evidence>